<dbReference type="RefSeq" id="WP_006038486.1">
    <property type="nucleotide sequence ID" value="NZ_AEDD01000006.1"/>
</dbReference>
<feature type="transmembrane region" description="Helical" evidence="9">
    <location>
        <begin position="85"/>
        <end position="104"/>
    </location>
</feature>
<feature type="compositionally biased region" description="Basic and acidic residues" evidence="8">
    <location>
        <begin position="469"/>
        <end position="483"/>
    </location>
</feature>
<name>E0IA05_9BACL</name>
<dbReference type="SUPFAM" id="SSF103473">
    <property type="entry name" value="MFS general substrate transporter"/>
    <property type="match status" value="1"/>
</dbReference>
<dbReference type="PANTHER" id="PTHR42718:SF9">
    <property type="entry name" value="MAJOR FACILITATOR SUPERFAMILY MULTIDRUG TRANSPORTER MFSC"/>
    <property type="match status" value="1"/>
</dbReference>
<sequence length="490" mass="51932">MSSETLSKDQQSMSHIIAPLLAIIVGMFMVILDGTAMNVALPKLQEDFARSLNVVQWSVIGYSLSQAAVIPLAGWLSDRFGAKNIFLISVVLFTLGSGLCAMAGSIEQLIAYRVIQGLGGGMVAPIAMAFTYRLAPPGKVGAVMGMIGIPMLLAPALGPVIGGWLIENASWHWIFLINLPIGVVAVLIGIKTLPAIGRQQVPTLDTLGMIFGPIAFSALAYGVSEGGNSWTSAKTLTGIIVGGVALIVFIIVELNRKQPLLELRVFRSGNFTKGIIVQWVSQVALFGTMFMIPLFLIQAKGYGAFETGVIMLPMALASAVCMPIGGKLYDKLGARVPVIGGLVIVTFAAFLLSQVTTDTSKYGYILPFALLGAGMGLSMMPLNTHIIQSAPASLVGRVTSLTAALQQVVTSFAIAILTTILANRVEHYAPTYGKDPSALMSHSFGDMFSVLIYIGAAGILFGFLLSRPKRQDGDSGEGSEKTEMTMMINH</sequence>
<dbReference type="GO" id="GO:0005886">
    <property type="term" value="C:plasma membrane"/>
    <property type="evidence" value="ECO:0007669"/>
    <property type="project" value="UniProtKB-SubCell"/>
</dbReference>
<evidence type="ECO:0000313" key="11">
    <source>
        <dbReference type="EMBL" id="EFM10582.1"/>
    </source>
</evidence>
<dbReference type="Pfam" id="PF07690">
    <property type="entry name" value="MFS_1"/>
    <property type="match status" value="1"/>
</dbReference>
<evidence type="ECO:0000256" key="1">
    <source>
        <dbReference type="ARBA" id="ARBA00004651"/>
    </source>
</evidence>
<evidence type="ECO:0000259" key="10">
    <source>
        <dbReference type="PROSITE" id="PS50850"/>
    </source>
</evidence>
<dbReference type="Gene3D" id="1.20.1250.20">
    <property type="entry name" value="MFS general substrate transporter like domains"/>
    <property type="match status" value="1"/>
</dbReference>
<protein>
    <submittedName>
        <fullName evidence="11">Drug resistance transporter, EmrB/QacA subfamily</fullName>
    </submittedName>
</protein>
<dbReference type="Gene3D" id="1.20.1720.10">
    <property type="entry name" value="Multidrug resistance protein D"/>
    <property type="match status" value="1"/>
</dbReference>
<dbReference type="InterPro" id="IPR036259">
    <property type="entry name" value="MFS_trans_sf"/>
</dbReference>
<dbReference type="Proteomes" id="UP000005387">
    <property type="component" value="Unassembled WGS sequence"/>
</dbReference>
<evidence type="ECO:0000256" key="9">
    <source>
        <dbReference type="SAM" id="Phobius"/>
    </source>
</evidence>
<dbReference type="STRING" id="717606.PaecuDRAFT_2492"/>
<dbReference type="PROSITE" id="PS50850">
    <property type="entry name" value="MFS"/>
    <property type="match status" value="1"/>
</dbReference>
<dbReference type="CDD" id="cd17503">
    <property type="entry name" value="MFS_LmrB_MDR_like"/>
    <property type="match status" value="1"/>
</dbReference>
<evidence type="ECO:0000256" key="6">
    <source>
        <dbReference type="ARBA" id="ARBA00022989"/>
    </source>
</evidence>
<organism evidence="11 12">
    <name type="scientific">Paenibacillus curdlanolyticus YK9</name>
    <dbReference type="NCBI Taxonomy" id="717606"/>
    <lineage>
        <taxon>Bacteria</taxon>
        <taxon>Bacillati</taxon>
        <taxon>Bacillota</taxon>
        <taxon>Bacilli</taxon>
        <taxon>Bacillales</taxon>
        <taxon>Paenibacillaceae</taxon>
        <taxon>Paenibacillus</taxon>
    </lineage>
</organism>
<dbReference type="eggNOG" id="COG2814">
    <property type="taxonomic scope" value="Bacteria"/>
</dbReference>
<feature type="transmembrane region" description="Helical" evidence="9">
    <location>
        <begin position="142"/>
        <end position="165"/>
    </location>
</feature>
<feature type="transmembrane region" description="Helical" evidence="9">
    <location>
        <begin position="12"/>
        <end position="32"/>
    </location>
</feature>
<feature type="transmembrane region" description="Helical" evidence="9">
    <location>
        <begin position="171"/>
        <end position="190"/>
    </location>
</feature>
<keyword evidence="4" id="KW-1003">Cell membrane</keyword>
<feature type="transmembrane region" description="Helical" evidence="9">
    <location>
        <begin position="110"/>
        <end position="130"/>
    </location>
</feature>
<dbReference type="InterPro" id="IPR004638">
    <property type="entry name" value="EmrB-like"/>
</dbReference>
<feature type="transmembrane region" description="Helical" evidence="9">
    <location>
        <begin position="302"/>
        <end position="324"/>
    </location>
</feature>
<feature type="transmembrane region" description="Helical" evidence="9">
    <location>
        <begin position="442"/>
        <end position="465"/>
    </location>
</feature>
<feature type="transmembrane region" description="Helical" evidence="9">
    <location>
        <begin position="235"/>
        <end position="254"/>
    </location>
</feature>
<feature type="domain" description="Major facilitator superfamily (MFS) profile" evidence="10">
    <location>
        <begin position="19"/>
        <end position="470"/>
    </location>
</feature>
<dbReference type="GO" id="GO:0022857">
    <property type="term" value="F:transmembrane transporter activity"/>
    <property type="evidence" value="ECO:0007669"/>
    <property type="project" value="InterPro"/>
</dbReference>
<dbReference type="EMBL" id="AEDD01000006">
    <property type="protein sequence ID" value="EFM10582.1"/>
    <property type="molecule type" value="Genomic_DNA"/>
</dbReference>
<feature type="transmembrane region" description="Helical" evidence="9">
    <location>
        <begin position="336"/>
        <end position="356"/>
    </location>
</feature>
<keyword evidence="3" id="KW-0813">Transport</keyword>
<feature type="transmembrane region" description="Helical" evidence="9">
    <location>
        <begin position="394"/>
        <end position="422"/>
    </location>
</feature>
<dbReference type="AlphaFoldDB" id="E0IA05"/>
<dbReference type="OrthoDB" id="9816041at2"/>
<dbReference type="InterPro" id="IPR011701">
    <property type="entry name" value="MFS"/>
</dbReference>
<evidence type="ECO:0000256" key="2">
    <source>
        <dbReference type="ARBA" id="ARBA00008537"/>
    </source>
</evidence>
<dbReference type="NCBIfam" id="TIGR00711">
    <property type="entry name" value="efflux_EmrB"/>
    <property type="match status" value="1"/>
</dbReference>
<feature type="transmembrane region" description="Helical" evidence="9">
    <location>
        <begin position="202"/>
        <end position="223"/>
    </location>
</feature>
<dbReference type="PANTHER" id="PTHR42718">
    <property type="entry name" value="MAJOR FACILITATOR SUPERFAMILY MULTIDRUG TRANSPORTER MFSC"/>
    <property type="match status" value="1"/>
</dbReference>
<gene>
    <name evidence="11" type="ORF">PaecuDRAFT_2492</name>
</gene>
<keyword evidence="12" id="KW-1185">Reference proteome</keyword>
<feature type="transmembrane region" description="Helical" evidence="9">
    <location>
        <begin position="52"/>
        <end position="73"/>
    </location>
</feature>
<dbReference type="InterPro" id="IPR020846">
    <property type="entry name" value="MFS_dom"/>
</dbReference>
<evidence type="ECO:0000313" key="12">
    <source>
        <dbReference type="Proteomes" id="UP000005387"/>
    </source>
</evidence>
<evidence type="ECO:0000256" key="5">
    <source>
        <dbReference type="ARBA" id="ARBA00022692"/>
    </source>
</evidence>
<feature type="transmembrane region" description="Helical" evidence="9">
    <location>
        <begin position="275"/>
        <end position="296"/>
    </location>
</feature>
<keyword evidence="5 9" id="KW-0812">Transmembrane</keyword>
<feature type="region of interest" description="Disordered" evidence="8">
    <location>
        <begin position="469"/>
        <end position="490"/>
    </location>
</feature>
<evidence type="ECO:0000256" key="3">
    <source>
        <dbReference type="ARBA" id="ARBA00022448"/>
    </source>
</evidence>
<comment type="similarity">
    <text evidence="2">Belongs to the major facilitator superfamily. EmrB family.</text>
</comment>
<keyword evidence="7 9" id="KW-0472">Membrane</keyword>
<reference evidence="11 12" key="1">
    <citation type="submission" date="2010-07" db="EMBL/GenBank/DDBJ databases">
        <title>The draft genome of Paenibacillus curdlanolyticus YK9.</title>
        <authorList>
            <consortium name="US DOE Joint Genome Institute (JGI-PGF)"/>
            <person name="Lucas S."/>
            <person name="Copeland A."/>
            <person name="Lapidus A."/>
            <person name="Cheng J.-F."/>
            <person name="Bruce D."/>
            <person name="Goodwin L."/>
            <person name="Pitluck S."/>
            <person name="Land M.L."/>
            <person name="Hauser L."/>
            <person name="Chang Y.-J."/>
            <person name="Jeffries C."/>
            <person name="Anderson I.J."/>
            <person name="Johnson E."/>
            <person name="Loganathan U."/>
            <person name="Mulhopadhyay B."/>
            <person name="Kyrpides N."/>
            <person name="Woyke T.J."/>
        </authorList>
    </citation>
    <scope>NUCLEOTIDE SEQUENCE [LARGE SCALE GENOMIC DNA]</scope>
    <source>
        <strain evidence="11 12">YK9</strain>
    </source>
</reference>
<keyword evidence="6 9" id="KW-1133">Transmembrane helix</keyword>
<feature type="transmembrane region" description="Helical" evidence="9">
    <location>
        <begin position="362"/>
        <end position="382"/>
    </location>
</feature>
<evidence type="ECO:0000256" key="4">
    <source>
        <dbReference type="ARBA" id="ARBA00022475"/>
    </source>
</evidence>
<evidence type="ECO:0000256" key="7">
    <source>
        <dbReference type="ARBA" id="ARBA00023136"/>
    </source>
</evidence>
<proteinExistence type="inferred from homology"/>
<evidence type="ECO:0000256" key="8">
    <source>
        <dbReference type="SAM" id="MobiDB-lite"/>
    </source>
</evidence>
<comment type="subcellular location">
    <subcellularLocation>
        <location evidence="1">Cell membrane</location>
        <topology evidence="1">Multi-pass membrane protein</topology>
    </subcellularLocation>
</comment>
<accession>E0IA05</accession>
<dbReference type="PRINTS" id="PR01036">
    <property type="entry name" value="TCRTETB"/>
</dbReference>